<gene>
    <name evidence="9" type="ORF">CI610_02349</name>
</gene>
<dbReference type="GO" id="GO:0003848">
    <property type="term" value="F:2-amino-4-hydroxy-6-hydroxymethyldihydropteridine diphosphokinase activity"/>
    <property type="evidence" value="ECO:0007669"/>
    <property type="project" value="UniProtKB-EC"/>
</dbReference>
<dbReference type="GO" id="GO:0016301">
    <property type="term" value="F:kinase activity"/>
    <property type="evidence" value="ECO:0007669"/>
    <property type="project" value="UniProtKB-KW"/>
</dbReference>
<evidence type="ECO:0000256" key="1">
    <source>
        <dbReference type="ARBA" id="ARBA00005051"/>
    </source>
</evidence>
<dbReference type="SUPFAM" id="SSF55083">
    <property type="entry name" value="6-hydroxymethyl-7,8-dihydropterin pyrophosphokinase, HPPK"/>
    <property type="match status" value="1"/>
</dbReference>
<keyword evidence="7" id="KW-0289">Folate biosynthesis</keyword>
<evidence type="ECO:0000256" key="7">
    <source>
        <dbReference type="ARBA" id="ARBA00022909"/>
    </source>
</evidence>
<evidence type="ECO:0000256" key="5">
    <source>
        <dbReference type="ARBA" id="ARBA00022777"/>
    </source>
</evidence>
<name>A0A2H9T644_9ZZZZ</name>
<keyword evidence="6" id="KW-0067">ATP-binding</keyword>
<proteinExistence type="predicted"/>
<keyword evidence="5" id="KW-0418">Kinase</keyword>
<dbReference type="Pfam" id="PF01288">
    <property type="entry name" value="HPPK"/>
    <property type="match status" value="1"/>
</dbReference>
<dbReference type="EMBL" id="NSIT01000139">
    <property type="protein sequence ID" value="PJE78696.1"/>
    <property type="molecule type" value="Genomic_DNA"/>
</dbReference>
<protein>
    <recommendedName>
        <fullName evidence="2">2-amino-4-hydroxy-6-hydroxymethyldihydropteridine diphosphokinase</fullName>
        <ecNumber evidence="2">2.7.6.3</ecNumber>
    </recommendedName>
</protein>
<keyword evidence="3" id="KW-0808">Transferase</keyword>
<evidence type="ECO:0000256" key="2">
    <source>
        <dbReference type="ARBA" id="ARBA00013253"/>
    </source>
</evidence>
<dbReference type="GO" id="GO:0046654">
    <property type="term" value="P:tetrahydrofolate biosynthetic process"/>
    <property type="evidence" value="ECO:0007669"/>
    <property type="project" value="UniProtKB-UniPathway"/>
</dbReference>
<sequence>MTYWFVGIGSNDNPEYHCYKMLEALEQRFGHLKTSQLCKTHAVISNNHKTSGGNAADYLNGVVCFESDISRQHLKDWCRQIEKNLGRIRGSDRCSADLDILSCTDEMNGGWVDHVEECYYRSLAKDLVASDDVTQ</sequence>
<dbReference type="InterPro" id="IPR035907">
    <property type="entry name" value="Hppk_sf"/>
</dbReference>
<dbReference type="Gene3D" id="3.30.70.560">
    <property type="entry name" value="7,8-Dihydro-6-hydroxymethylpterin-pyrophosphokinase HPPK"/>
    <property type="match status" value="1"/>
</dbReference>
<evidence type="ECO:0000259" key="8">
    <source>
        <dbReference type="Pfam" id="PF01288"/>
    </source>
</evidence>
<dbReference type="InterPro" id="IPR000550">
    <property type="entry name" value="Hppk"/>
</dbReference>
<evidence type="ECO:0000256" key="3">
    <source>
        <dbReference type="ARBA" id="ARBA00022679"/>
    </source>
</evidence>
<dbReference type="GO" id="GO:0005524">
    <property type="term" value="F:ATP binding"/>
    <property type="evidence" value="ECO:0007669"/>
    <property type="project" value="UniProtKB-KW"/>
</dbReference>
<dbReference type="UniPathway" id="UPA00077">
    <property type="reaction ID" value="UER00155"/>
</dbReference>
<evidence type="ECO:0000256" key="6">
    <source>
        <dbReference type="ARBA" id="ARBA00022840"/>
    </source>
</evidence>
<keyword evidence="4" id="KW-0547">Nucleotide-binding</keyword>
<organism evidence="9">
    <name type="scientific">invertebrate metagenome</name>
    <dbReference type="NCBI Taxonomy" id="1711999"/>
    <lineage>
        <taxon>unclassified sequences</taxon>
        <taxon>metagenomes</taxon>
        <taxon>organismal metagenomes</taxon>
    </lineage>
</organism>
<evidence type="ECO:0000256" key="4">
    <source>
        <dbReference type="ARBA" id="ARBA00022741"/>
    </source>
</evidence>
<evidence type="ECO:0000313" key="9">
    <source>
        <dbReference type="EMBL" id="PJE78696.1"/>
    </source>
</evidence>
<dbReference type="EC" id="2.7.6.3" evidence="2"/>
<comment type="pathway">
    <text evidence="1">Cofactor biosynthesis; tetrahydrofolate biosynthesis; 2-amino-4-hydroxy-6-hydroxymethyl-7,8-dihydropteridine diphosphate from 7,8-dihydroneopterin triphosphate: step 4/4.</text>
</comment>
<reference evidence="9" key="1">
    <citation type="journal article" date="2017" name="Appl. Environ. Microbiol.">
        <title>Molecular characterization of an Endozoicomonas-like organism causing infection in king scallop Pecten maximus L.</title>
        <authorList>
            <person name="Cano I."/>
            <person name="van Aerle R."/>
            <person name="Ross S."/>
            <person name="Verner-Jeffreys D.W."/>
            <person name="Paley R.K."/>
            <person name="Rimmer G."/>
            <person name="Ryder D."/>
            <person name="Hooper P."/>
            <person name="Stone D."/>
            <person name="Feist S.W."/>
        </authorList>
    </citation>
    <scope>NUCLEOTIDE SEQUENCE</scope>
</reference>
<dbReference type="GO" id="GO:0046656">
    <property type="term" value="P:folic acid biosynthetic process"/>
    <property type="evidence" value="ECO:0007669"/>
    <property type="project" value="UniProtKB-KW"/>
</dbReference>
<accession>A0A2H9T644</accession>
<dbReference type="AlphaFoldDB" id="A0A2H9T644"/>
<feature type="domain" description="7,8-dihydro-6-hydroxymethylpterin-pyrophosphokinase" evidence="8">
    <location>
        <begin position="5"/>
        <end position="103"/>
    </location>
</feature>
<comment type="caution">
    <text evidence="9">The sequence shown here is derived from an EMBL/GenBank/DDBJ whole genome shotgun (WGS) entry which is preliminary data.</text>
</comment>